<dbReference type="eggNOG" id="COG3744">
    <property type="taxonomic scope" value="Bacteria"/>
</dbReference>
<gene>
    <name evidence="2" type="ORF">Chro_1349</name>
</gene>
<evidence type="ECO:0000313" key="3">
    <source>
        <dbReference type="Proteomes" id="UP000010384"/>
    </source>
</evidence>
<dbReference type="PANTHER" id="PTHR36173">
    <property type="entry name" value="RIBONUCLEASE VAPC16-RELATED"/>
    <property type="match status" value="1"/>
</dbReference>
<dbReference type="PANTHER" id="PTHR36173:SF2">
    <property type="entry name" value="RIBONUCLEASE VAPC16"/>
    <property type="match status" value="1"/>
</dbReference>
<organism evidence="2 3">
    <name type="scientific">Chroococcidiopsis thermalis (strain PCC 7203)</name>
    <dbReference type="NCBI Taxonomy" id="251229"/>
    <lineage>
        <taxon>Bacteria</taxon>
        <taxon>Bacillati</taxon>
        <taxon>Cyanobacteriota</taxon>
        <taxon>Cyanophyceae</taxon>
        <taxon>Chroococcidiopsidales</taxon>
        <taxon>Chroococcidiopsidaceae</taxon>
        <taxon>Chroococcidiopsis</taxon>
    </lineage>
</organism>
<sequence>MRILLDTHSFLWFIEGSPNLSNIARSAIEDRKNQRFLSVASLWEMSIKVSIGKLELEMTFAELVQREVYGNAIELLEIQPEHLDELAKLPFHHKDPFDRLIIAQSLAECIPVVTKDEIFGSYPVTILR</sequence>
<protein>
    <submittedName>
        <fullName evidence="2">PilT protein domain protein</fullName>
    </submittedName>
</protein>
<keyword evidence="3" id="KW-1185">Reference proteome</keyword>
<dbReference type="HOGENOM" id="CLU_129890_0_1_3"/>
<dbReference type="KEGG" id="cthe:Chro_1349"/>
<feature type="domain" description="PIN" evidence="1">
    <location>
        <begin position="3"/>
        <end position="120"/>
    </location>
</feature>
<dbReference type="OrthoDB" id="9798990at2"/>
<dbReference type="CDD" id="cd09872">
    <property type="entry name" value="PIN_Sll0205-like"/>
    <property type="match status" value="1"/>
</dbReference>
<dbReference type="Proteomes" id="UP000010384">
    <property type="component" value="Chromosome"/>
</dbReference>
<dbReference type="AlphaFoldDB" id="K9TWD8"/>
<dbReference type="InParanoid" id="K9TWD8"/>
<dbReference type="STRING" id="251229.Chro_1349"/>
<name>K9TWD8_CHRTP</name>
<dbReference type="InterPro" id="IPR002716">
    <property type="entry name" value="PIN_dom"/>
</dbReference>
<dbReference type="InterPro" id="IPR029060">
    <property type="entry name" value="PIN-like_dom_sf"/>
</dbReference>
<evidence type="ECO:0000259" key="1">
    <source>
        <dbReference type="Pfam" id="PF01850"/>
    </source>
</evidence>
<reference evidence="2 3" key="1">
    <citation type="submission" date="2012-06" db="EMBL/GenBank/DDBJ databases">
        <title>Finished chromosome of genome of Chroococcidiopsis thermalis PCC 7203.</title>
        <authorList>
            <consortium name="US DOE Joint Genome Institute"/>
            <person name="Gugger M."/>
            <person name="Coursin T."/>
            <person name="Rippka R."/>
            <person name="Tandeau De Marsac N."/>
            <person name="Huntemann M."/>
            <person name="Wei C.-L."/>
            <person name="Han J."/>
            <person name="Detter J.C."/>
            <person name="Han C."/>
            <person name="Tapia R."/>
            <person name="Davenport K."/>
            <person name="Daligault H."/>
            <person name="Erkkila T."/>
            <person name="Gu W."/>
            <person name="Munk A.C.C."/>
            <person name="Teshima H."/>
            <person name="Xu Y."/>
            <person name="Chain P."/>
            <person name="Chen A."/>
            <person name="Krypides N."/>
            <person name="Mavromatis K."/>
            <person name="Markowitz V."/>
            <person name="Szeto E."/>
            <person name="Ivanova N."/>
            <person name="Mikhailova N."/>
            <person name="Ovchinnikova G."/>
            <person name="Pagani I."/>
            <person name="Pati A."/>
            <person name="Goodwin L."/>
            <person name="Peters L."/>
            <person name="Pitluck S."/>
            <person name="Woyke T."/>
            <person name="Kerfeld C."/>
        </authorList>
    </citation>
    <scope>NUCLEOTIDE SEQUENCE [LARGE SCALE GENOMIC DNA]</scope>
    <source>
        <strain evidence="2 3">PCC 7203</strain>
    </source>
</reference>
<dbReference type="InterPro" id="IPR041705">
    <property type="entry name" value="PIN_Sll0205"/>
</dbReference>
<evidence type="ECO:0000313" key="2">
    <source>
        <dbReference type="EMBL" id="AFY86875.1"/>
    </source>
</evidence>
<dbReference type="InterPro" id="IPR052919">
    <property type="entry name" value="TA_system_RNase"/>
</dbReference>
<dbReference type="RefSeq" id="WP_015153423.1">
    <property type="nucleotide sequence ID" value="NC_019695.1"/>
</dbReference>
<proteinExistence type="predicted"/>
<dbReference type="SUPFAM" id="SSF88723">
    <property type="entry name" value="PIN domain-like"/>
    <property type="match status" value="1"/>
</dbReference>
<dbReference type="Pfam" id="PF01850">
    <property type="entry name" value="PIN"/>
    <property type="match status" value="1"/>
</dbReference>
<dbReference type="EMBL" id="CP003597">
    <property type="protein sequence ID" value="AFY86875.1"/>
    <property type="molecule type" value="Genomic_DNA"/>
</dbReference>
<dbReference type="PATRIC" id="fig|251229.3.peg.1582"/>
<dbReference type="Gene3D" id="3.40.50.1010">
    <property type="entry name" value="5'-nuclease"/>
    <property type="match status" value="1"/>
</dbReference>
<accession>K9TWD8</accession>